<gene>
    <name evidence="1" type="ORF">JYE49_08735</name>
</gene>
<protein>
    <submittedName>
        <fullName evidence="1">DUF3021 family protein</fullName>
    </submittedName>
</protein>
<dbReference type="EMBL" id="CP068393">
    <property type="protein sequence ID" value="QUC65962.1"/>
    <property type="molecule type" value="Genomic_DNA"/>
</dbReference>
<organism evidence="1 2">
    <name type="scientific">Aristaeella hokkaidonensis</name>
    <dbReference type="NCBI Taxonomy" id="3046382"/>
    <lineage>
        <taxon>Bacteria</taxon>
        <taxon>Bacillati</taxon>
        <taxon>Bacillota</taxon>
        <taxon>Clostridia</taxon>
        <taxon>Eubacteriales</taxon>
        <taxon>Aristaeellaceae</taxon>
        <taxon>Aristaeella</taxon>
    </lineage>
</organism>
<sequence>MKEKIKYLNWLVKEIMASFAGGVVTLCAMSWLMGDLGAKVSPIFSLGKSGISLETLMQFLLLAVFSVVVKDVFMTDRWIKNMSVFLRKTLYFFVIVLGVFVMSRLWKWFPADAASAWIVFGIFFAVAMVITTILTRTKEITENNKLQEALEEFKKRKTEE</sequence>
<accession>A0AC61MUX0</accession>
<evidence type="ECO:0000313" key="2">
    <source>
        <dbReference type="Proteomes" id="UP000682782"/>
    </source>
</evidence>
<evidence type="ECO:0000313" key="1">
    <source>
        <dbReference type="EMBL" id="QUC65962.1"/>
    </source>
</evidence>
<proteinExistence type="predicted"/>
<dbReference type="Proteomes" id="UP000682782">
    <property type="component" value="Chromosome"/>
</dbReference>
<reference evidence="1" key="1">
    <citation type="submission" date="2021-01" db="EMBL/GenBank/DDBJ databases">
        <title>Complete genome sequence of Clostridiales bacterium R-7.</title>
        <authorList>
            <person name="Mahoney-Kurpe S.C."/>
            <person name="Palevich N."/>
            <person name="Koike S."/>
            <person name="Moon C.D."/>
            <person name="Attwood G.T."/>
        </authorList>
    </citation>
    <scope>NUCLEOTIDE SEQUENCE</scope>
    <source>
        <strain evidence="1">R-7</strain>
    </source>
</reference>
<name>A0AC61MUX0_9FIRM</name>
<keyword evidence="2" id="KW-1185">Reference proteome</keyword>